<reference evidence="1 2" key="2">
    <citation type="journal article" date="2015" name="Biotechnol. Biofuels">
        <title>Bacteriophage application restores ethanol fermentation characteristics disrupted by Lactobacillus fermentum.</title>
        <authorList>
            <person name="Liu M."/>
            <person name="Bischoff K.M."/>
            <person name="Gill J.J."/>
            <person name="Mire-Criscione M.D."/>
            <person name="Berry J.D."/>
            <person name="Young R."/>
            <person name="Summer E.J."/>
        </authorList>
    </citation>
    <scope>NUCLEOTIDE SEQUENCE [LARGE SCALE GENOMIC DNA]</scope>
</reference>
<dbReference type="GeneID" id="26793872"/>
<dbReference type="RefSeq" id="YP_009222322.1">
    <property type="nucleotide sequence ID" value="NC_029058.1"/>
</dbReference>
<name>A0A0A7NNS2_9CAUD</name>
<dbReference type="EMBL" id="KP054477">
    <property type="protein sequence ID" value="AIZ94710.1"/>
    <property type="molecule type" value="Genomic_DNA"/>
</dbReference>
<organism evidence="1 2">
    <name type="scientific">Lactobacillus phage LfeInf</name>
    <dbReference type="NCBI Taxonomy" id="1567484"/>
    <lineage>
        <taxon>Viruses</taxon>
        <taxon>Duplodnaviria</taxon>
        <taxon>Heunggongvirae</taxon>
        <taxon>Uroviricota</taxon>
        <taxon>Caudoviricetes</taxon>
        <taxon>Herelleviridae</taxon>
        <taxon>Hopescreekvirus</taxon>
        <taxon>Hopescreekvirus LfeInf</taxon>
    </lineage>
</organism>
<sequence>MPTKIKRSQQVSIGYEDIIKLYQQRIALLTDENIKLLAQNQAYAKIIDDEKNEINLGNQSNPEIPNVDIKDAKVAKF</sequence>
<keyword evidence="2" id="KW-1185">Reference proteome</keyword>
<protein>
    <submittedName>
        <fullName evidence="1">Uncharacterized protein</fullName>
    </submittedName>
</protein>
<reference evidence="2" key="1">
    <citation type="submission" date="2014-10" db="EMBL/GenBank/DDBJ databases">
        <title>Characterization of Lactobacillus fermentum phage vB_S_LfeInf.</title>
        <authorList>
            <person name="Liu M."/>
            <person name="Gill J.J."/>
            <person name="Berry J."/>
            <person name="Young R.III."/>
            <person name="Summer E.J."/>
        </authorList>
    </citation>
    <scope>NUCLEOTIDE SEQUENCE [LARGE SCALE GENOMIC DNA]</scope>
</reference>
<evidence type="ECO:0000313" key="1">
    <source>
        <dbReference type="EMBL" id="AIZ94710.1"/>
    </source>
</evidence>
<dbReference type="Proteomes" id="UP000030922">
    <property type="component" value="Segment"/>
</dbReference>
<evidence type="ECO:0000313" key="2">
    <source>
        <dbReference type="Proteomes" id="UP000030922"/>
    </source>
</evidence>
<proteinExistence type="predicted"/>
<dbReference type="KEGG" id="vg:26793872"/>
<accession>A0A0A7NNS2</accession>
<gene>
    <name evidence="1" type="ORF">LfeInf_084</name>
</gene>